<dbReference type="KEGG" id="psul:AU252_22570"/>
<proteinExistence type="predicted"/>
<gene>
    <name evidence="2" type="ORF">AU252_22570</name>
</gene>
<evidence type="ECO:0000313" key="2">
    <source>
        <dbReference type="EMBL" id="ALV43611.1"/>
    </source>
</evidence>
<protein>
    <submittedName>
        <fullName evidence="2">Uncharacterized protein</fullName>
    </submittedName>
</protein>
<dbReference type="AlphaFoldDB" id="A0A0U3QQ05"/>
<feature type="transmembrane region" description="Helical" evidence="1">
    <location>
        <begin position="72"/>
        <end position="94"/>
    </location>
</feature>
<evidence type="ECO:0000256" key="1">
    <source>
        <dbReference type="SAM" id="Phobius"/>
    </source>
</evidence>
<dbReference type="RefSeq" id="WP_058932613.1">
    <property type="nucleotide sequence ID" value="NZ_CP013747.1"/>
</dbReference>
<keyword evidence="1" id="KW-0812">Transmembrane</keyword>
<dbReference type="EMBL" id="CP013747">
    <property type="protein sequence ID" value="ALV43611.1"/>
    <property type="molecule type" value="Genomic_DNA"/>
</dbReference>
<keyword evidence="1" id="KW-0472">Membrane</keyword>
<name>A0A0U3QQ05_9MICC</name>
<organism evidence="2">
    <name type="scientific">Pseudarthrobacter sulfonivorans</name>
    <dbReference type="NCBI Taxonomy" id="121292"/>
    <lineage>
        <taxon>Bacteria</taxon>
        <taxon>Bacillati</taxon>
        <taxon>Actinomycetota</taxon>
        <taxon>Actinomycetes</taxon>
        <taxon>Micrococcales</taxon>
        <taxon>Micrococcaceae</taxon>
        <taxon>Pseudarthrobacter</taxon>
    </lineage>
</organism>
<dbReference type="Proteomes" id="UP000065151">
    <property type="component" value="Chromosome"/>
</dbReference>
<evidence type="ECO:0000313" key="3">
    <source>
        <dbReference type="Proteomes" id="UP000065151"/>
    </source>
</evidence>
<sequence>MDGPLGSVDGVEAGELERLRRRAYGRDGDIAGDVAAQARLSELEAAQHRQLTPVIDPAPSVPTAPWWRRHRWLMILGGAIAALALVAWLSQLLADEPTAIPANTLTEMALPVPDAQHRWKAVPAPDFVLALESVGADADKPQDNLGTLDALGLNANELRQYENFGRHRVWSGESRYGTVCLLVADYAIRERNGAEGCSPKGLETVAEMMWSHDQGLHRFVLNGDHVEVYVFHRAADPSDASKGSVPFK</sequence>
<accession>A0A0U3QQ05</accession>
<reference evidence="2 3" key="1">
    <citation type="submission" date="2015-12" db="EMBL/GenBank/DDBJ databases">
        <authorList>
            <person name="Shamseldin A."/>
            <person name="Moawad H."/>
            <person name="Abd El-Rahim W.M."/>
            <person name="Sadowsky M.J."/>
        </authorList>
    </citation>
    <scope>NUCLEOTIDE SEQUENCE [LARGE SCALE GENOMIC DNA]</scope>
    <source>
        <strain evidence="2 3">Ar51</strain>
    </source>
</reference>
<keyword evidence="1" id="KW-1133">Transmembrane helix</keyword>